<name>A0A0P1MCQ7_9BACT</name>
<dbReference type="AlphaFoldDB" id="A0A0P1MCQ7"/>
<accession>A0A0S4MZS6</accession>
<dbReference type="PANTHER" id="PTHR45663:SF11">
    <property type="entry name" value="GEO12009P1"/>
    <property type="match status" value="1"/>
</dbReference>
<feature type="domain" description="Thioredoxin" evidence="1">
    <location>
        <begin position="27"/>
        <end position="130"/>
    </location>
</feature>
<dbReference type="RefSeq" id="WP_075427751.1">
    <property type="nucleotide sequence ID" value="NZ_CZVI01000022.1"/>
</dbReference>
<dbReference type="Proteomes" id="UP000182200">
    <property type="component" value="Unassembled WGS sequence"/>
</dbReference>
<protein>
    <submittedName>
        <fullName evidence="3">Thioredoxin</fullName>
    </submittedName>
</protein>
<dbReference type="GO" id="GO:0005737">
    <property type="term" value="C:cytoplasm"/>
    <property type="evidence" value="ECO:0007669"/>
    <property type="project" value="TreeGrafter"/>
</dbReference>
<accession>A0A0P1NU61</accession>
<dbReference type="CDD" id="cd02947">
    <property type="entry name" value="TRX_family"/>
    <property type="match status" value="1"/>
</dbReference>
<accession>A0A0P1P8Q2</accession>
<dbReference type="InterPro" id="IPR013766">
    <property type="entry name" value="Thioredoxin_domain"/>
</dbReference>
<proteinExistence type="predicted"/>
<dbReference type="Pfam" id="PF00085">
    <property type="entry name" value="Thioredoxin"/>
    <property type="match status" value="1"/>
</dbReference>
<evidence type="ECO:0000313" key="4">
    <source>
        <dbReference type="Proteomes" id="UP000182011"/>
    </source>
</evidence>
<accession>A0A0N7MTP8</accession>
<reference evidence="2 5" key="1">
    <citation type="submission" date="2015-11" db="EMBL/GenBank/DDBJ databases">
        <authorList>
            <person name="Varghese N."/>
        </authorList>
    </citation>
    <scope>NUCLEOTIDE SEQUENCE [LARGE SCALE GENOMIC DNA]</scope>
    <source>
        <strain evidence="2 5">JGI-8</strain>
    </source>
</reference>
<dbReference type="EMBL" id="FAOP01000004">
    <property type="protein sequence ID" value="CUU04398.1"/>
    <property type="molecule type" value="Genomic_DNA"/>
</dbReference>
<dbReference type="GO" id="GO:0015035">
    <property type="term" value="F:protein-disulfide reductase activity"/>
    <property type="evidence" value="ECO:0007669"/>
    <property type="project" value="TreeGrafter"/>
</dbReference>
<sequence>MFVFYILVGVLLFFILMNLSVVLRAKLKKGRLVPNIGEEIGRAIDKGEKVILYFYSPTCSACKVQTPIIDKLINSGNGKAKIFKIDVSRDVNVALKLGVMGTPSTVVIENGKIKEFLVGVKSENILRRFL</sequence>
<evidence type="ECO:0000313" key="3">
    <source>
        <dbReference type="EMBL" id="CUU04398.1"/>
    </source>
</evidence>
<dbReference type="PROSITE" id="PS51352">
    <property type="entry name" value="THIOREDOXIN_2"/>
    <property type="match status" value="1"/>
</dbReference>
<reference evidence="3 4" key="2">
    <citation type="submission" date="2015-11" db="EMBL/GenBank/DDBJ databases">
        <authorList>
            <person name="Zhang Y."/>
            <person name="Guo Z."/>
        </authorList>
    </citation>
    <scope>NUCLEOTIDE SEQUENCE [LARGE SCALE GENOMIC DNA]</scope>
    <source>
        <strain evidence="3">JGI-4</strain>
    </source>
</reference>
<dbReference type="Gene3D" id="3.40.30.10">
    <property type="entry name" value="Glutaredoxin"/>
    <property type="match status" value="1"/>
</dbReference>
<keyword evidence="5" id="KW-1185">Reference proteome</keyword>
<accession>A0A0P1MCQ7</accession>
<dbReference type="Proteomes" id="UP000182011">
    <property type="component" value="Unassembled WGS sequence"/>
</dbReference>
<evidence type="ECO:0000313" key="5">
    <source>
        <dbReference type="Proteomes" id="UP000182200"/>
    </source>
</evidence>
<dbReference type="STRING" id="1633631.GCA_001442925_01004"/>
<evidence type="ECO:0000259" key="1">
    <source>
        <dbReference type="PROSITE" id="PS51352"/>
    </source>
</evidence>
<evidence type="ECO:0000313" key="2">
    <source>
        <dbReference type="EMBL" id="CUS90843.1"/>
    </source>
</evidence>
<dbReference type="SUPFAM" id="SSF52833">
    <property type="entry name" value="Thioredoxin-like"/>
    <property type="match status" value="1"/>
</dbReference>
<dbReference type="PANTHER" id="PTHR45663">
    <property type="entry name" value="GEO12009P1"/>
    <property type="match status" value="1"/>
</dbReference>
<dbReference type="EMBL" id="CZVI01000022">
    <property type="protein sequence ID" value="CUS90843.1"/>
    <property type="molecule type" value="Genomic_DNA"/>
</dbReference>
<organism evidence="3 4">
    <name type="scientific">Candidatus Kryptonium thompsonii</name>
    <dbReference type="NCBI Taxonomy" id="1633631"/>
    <lineage>
        <taxon>Bacteria</taxon>
        <taxon>Pseudomonadati</taxon>
        <taxon>Candidatus Kryptoniota</taxon>
        <taxon>Candidatus Kryptonium</taxon>
    </lineage>
</organism>
<accession>A0A0P1L8J5</accession>
<dbReference type="InterPro" id="IPR036249">
    <property type="entry name" value="Thioredoxin-like_sf"/>
</dbReference>
<gene>
    <name evidence="3" type="ORF">JGI4_01005</name>
    <name evidence="2" type="ORF">JGI8_01477</name>
</gene>